<dbReference type="PROSITE" id="PS50931">
    <property type="entry name" value="HTH_LYSR"/>
    <property type="match status" value="1"/>
</dbReference>
<dbReference type="PANTHER" id="PTHR30537">
    <property type="entry name" value="HTH-TYPE TRANSCRIPTIONAL REGULATOR"/>
    <property type="match status" value="1"/>
</dbReference>
<dbReference type="PANTHER" id="PTHR30537:SF5">
    <property type="entry name" value="HTH-TYPE TRANSCRIPTIONAL ACTIVATOR TTDR-RELATED"/>
    <property type="match status" value="1"/>
</dbReference>
<protein>
    <submittedName>
        <fullName evidence="6">LysR family transcriptional regulator</fullName>
    </submittedName>
</protein>
<dbReference type="InterPro" id="IPR005119">
    <property type="entry name" value="LysR_subst-bd"/>
</dbReference>
<keyword evidence="3" id="KW-0238">DNA-binding</keyword>
<accession>A0ABV1KJ54</accession>
<dbReference type="InterPro" id="IPR036390">
    <property type="entry name" value="WH_DNA-bd_sf"/>
</dbReference>
<name>A0ABV1KJ54_9PSEU</name>
<feature type="domain" description="HTH lysR-type" evidence="5">
    <location>
        <begin position="4"/>
        <end position="61"/>
    </location>
</feature>
<comment type="caution">
    <text evidence="6">The sequence shown here is derived from an EMBL/GenBank/DDBJ whole genome shotgun (WGS) entry which is preliminary data.</text>
</comment>
<dbReference type="Proteomes" id="UP001494902">
    <property type="component" value="Unassembled WGS sequence"/>
</dbReference>
<organism evidence="6 7">
    <name type="scientific">Pseudonocardia nematodicida</name>
    <dbReference type="NCBI Taxonomy" id="1206997"/>
    <lineage>
        <taxon>Bacteria</taxon>
        <taxon>Bacillati</taxon>
        <taxon>Actinomycetota</taxon>
        <taxon>Actinomycetes</taxon>
        <taxon>Pseudonocardiales</taxon>
        <taxon>Pseudonocardiaceae</taxon>
        <taxon>Pseudonocardia</taxon>
    </lineage>
</organism>
<reference evidence="6 7" key="1">
    <citation type="submission" date="2024-03" db="EMBL/GenBank/DDBJ databases">
        <title>Draft genome sequence of Pseudonocardia nematodicida JCM 31783.</title>
        <authorList>
            <person name="Butdee W."/>
            <person name="Duangmal K."/>
        </authorList>
    </citation>
    <scope>NUCLEOTIDE SEQUENCE [LARGE SCALE GENOMIC DNA]</scope>
    <source>
        <strain evidence="6 7">JCM 31783</strain>
    </source>
</reference>
<evidence type="ECO:0000256" key="3">
    <source>
        <dbReference type="ARBA" id="ARBA00023125"/>
    </source>
</evidence>
<dbReference type="Gene3D" id="3.40.190.290">
    <property type="match status" value="1"/>
</dbReference>
<dbReference type="InterPro" id="IPR058163">
    <property type="entry name" value="LysR-type_TF_proteobact-type"/>
</dbReference>
<dbReference type="SUPFAM" id="SSF46785">
    <property type="entry name" value="Winged helix' DNA-binding domain"/>
    <property type="match status" value="1"/>
</dbReference>
<gene>
    <name evidence="6" type="ORF">WIS52_28820</name>
</gene>
<evidence type="ECO:0000256" key="2">
    <source>
        <dbReference type="ARBA" id="ARBA00023015"/>
    </source>
</evidence>
<dbReference type="SUPFAM" id="SSF53850">
    <property type="entry name" value="Periplasmic binding protein-like II"/>
    <property type="match status" value="1"/>
</dbReference>
<dbReference type="Pfam" id="PF03466">
    <property type="entry name" value="LysR_substrate"/>
    <property type="match status" value="1"/>
</dbReference>
<dbReference type="EMBL" id="JBEDNQ010000015">
    <property type="protein sequence ID" value="MEQ3554489.1"/>
    <property type="molecule type" value="Genomic_DNA"/>
</dbReference>
<comment type="similarity">
    <text evidence="1">Belongs to the LysR transcriptional regulatory family.</text>
</comment>
<proteinExistence type="inferred from homology"/>
<keyword evidence="4" id="KW-0804">Transcription</keyword>
<evidence type="ECO:0000313" key="6">
    <source>
        <dbReference type="EMBL" id="MEQ3554489.1"/>
    </source>
</evidence>
<dbReference type="RefSeq" id="WP_349301563.1">
    <property type="nucleotide sequence ID" value="NZ_JBEDNQ010000015.1"/>
</dbReference>
<dbReference type="InterPro" id="IPR000847">
    <property type="entry name" value="LysR_HTH_N"/>
</dbReference>
<dbReference type="Gene3D" id="1.10.10.10">
    <property type="entry name" value="Winged helix-like DNA-binding domain superfamily/Winged helix DNA-binding domain"/>
    <property type="match status" value="1"/>
</dbReference>
<dbReference type="Pfam" id="PF00126">
    <property type="entry name" value="HTH_1"/>
    <property type="match status" value="1"/>
</dbReference>
<evidence type="ECO:0000256" key="4">
    <source>
        <dbReference type="ARBA" id="ARBA00023163"/>
    </source>
</evidence>
<evidence type="ECO:0000313" key="7">
    <source>
        <dbReference type="Proteomes" id="UP001494902"/>
    </source>
</evidence>
<evidence type="ECO:0000256" key="1">
    <source>
        <dbReference type="ARBA" id="ARBA00009437"/>
    </source>
</evidence>
<keyword evidence="2" id="KW-0805">Transcription regulation</keyword>
<dbReference type="InterPro" id="IPR036388">
    <property type="entry name" value="WH-like_DNA-bd_sf"/>
</dbReference>
<evidence type="ECO:0000259" key="5">
    <source>
        <dbReference type="PROSITE" id="PS50931"/>
    </source>
</evidence>
<keyword evidence="7" id="KW-1185">Reference proteome</keyword>
<sequence length="307" mass="32926">MDLPDLDDLHFFTGIAAAGTLTEAAHQWGVSVSAVSKRLARLERRLGVRLVNRSTRRLTLTGEGHRYAEGALAVLGRIDDLEDEIGRARSGLHGRIAVHSSMGFGRAHVAPLLGTFEARNPDLRIDLELSHLPVHIGGTGYDFAVRTAPLPDSRMHARLLLRNRRVVCAAPSYLDRRGAPRAVSELAEHDCIVIRENDTGYAHWRFGTDADAAGVRVTGAMTCNDGEVATAWCLAGRGLVMRSLWQVAPMLSTGELVRVLPGVPTPSADLLAVHDAAPPRRVVAALDHLVAGLAERVPQAAGLPAGT</sequence>